<gene>
    <name evidence="2" type="primary">TDEL0B03080</name>
    <name evidence="2" type="ORF">TDEL_0B03080</name>
</gene>
<dbReference type="FunCoup" id="G8ZP93">
    <property type="interactions" value="43"/>
</dbReference>
<dbReference type="RefSeq" id="XP_003679648.1">
    <property type="nucleotide sequence ID" value="XM_003679600.1"/>
</dbReference>
<reference evidence="2 3" key="1">
    <citation type="journal article" date="2011" name="Proc. Natl. Acad. Sci. U.S.A.">
        <title>Evolutionary erosion of yeast sex chromosomes by mating-type switching accidents.</title>
        <authorList>
            <person name="Gordon J.L."/>
            <person name="Armisen D."/>
            <person name="Proux-Wera E."/>
            <person name="Oheigeartaigh S.S."/>
            <person name="Byrne K.P."/>
            <person name="Wolfe K.H."/>
        </authorList>
    </citation>
    <scope>NUCLEOTIDE SEQUENCE [LARGE SCALE GENOMIC DNA]</scope>
    <source>
        <strain evidence="3">ATCC 10662 / CBS 1146 / NBRC 0425 / NCYC 2629 / NRRL Y-866</strain>
    </source>
</reference>
<dbReference type="OrthoDB" id="4070021at2759"/>
<dbReference type="GeneID" id="11504437"/>
<name>G8ZP93_TORDE</name>
<proteinExistence type="predicted"/>
<dbReference type="HOGENOM" id="CLU_138673_0_0_1"/>
<organism evidence="2 3">
    <name type="scientific">Torulaspora delbrueckii</name>
    <name type="common">Yeast</name>
    <name type="synonym">Candida colliculosa</name>
    <dbReference type="NCBI Taxonomy" id="4950"/>
    <lineage>
        <taxon>Eukaryota</taxon>
        <taxon>Fungi</taxon>
        <taxon>Dikarya</taxon>
        <taxon>Ascomycota</taxon>
        <taxon>Saccharomycotina</taxon>
        <taxon>Saccharomycetes</taxon>
        <taxon>Saccharomycetales</taxon>
        <taxon>Saccharomycetaceae</taxon>
        <taxon>Torulaspora</taxon>
    </lineage>
</organism>
<evidence type="ECO:0000313" key="2">
    <source>
        <dbReference type="EMBL" id="CCE90437.1"/>
    </source>
</evidence>
<dbReference type="Proteomes" id="UP000005627">
    <property type="component" value="Chromosome 2"/>
</dbReference>
<evidence type="ECO:0000313" key="3">
    <source>
        <dbReference type="Proteomes" id="UP000005627"/>
    </source>
</evidence>
<keyword evidence="3" id="KW-1185">Reference proteome</keyword>
<dbReference type="AlphaFoldDB" id="G8ZP93"/>
<sequence length="157" mass="18473">MSIQSKFKIKRPHSPDHIGIHNYKKQRLLFDLENLSLHDDKNLQRQQQLHNSRRNPHRSDDSSVDDIYIPYATSSHPLKLLQNDSSVLRNSDLVYAKLKKLARDEALQMIKWVDMKHLVYTQWFQWFQAHLVGEGFGNTIFGSRSSCDMDGDIYMDE</sequence>
<feature type="region of interest" description="Disordered" evidence="1">
    <location>
        <begin position="43"/>
        <end position="64"/>
    </location>
</feature>
<dbReference type="eggNOG" id="ENOG502SEX1">
    <property type="taxonomic scope" value="Eukaryota"/>
</dbReference>
<dbReference type="InParanoid" id="G8ZP93"/>
<dbReference type="KEGG" id="tdl:TDEL_0B03080"/>
<accession>G8ZP93</accession>
<evidence type="ECO:0000256" key="1">
    <source>
        <dbReference type="SAM" id="MobiDB-lite"/>
    </source>
</evidence>
<dbReference type="EMBL" id="HE616743">
    <property type="protein sequence ID" value="CCE90437.1"/>
    <property type="molecule type" value="Genomic_DNA"/>
</dbReference>
<protein>
    <submittedName>
        <fullName evidence="2">Uncharacterized protein</fullName>
    </submittedName>
</protein>